<reference evidence="2" key="1">
    <citation type="submission" date="2022-11" db="EMBL/GenBank/DDBJ databases">
        <title>Minimal conservation of predation-associated metabolite biosynthetic gene clusters underscores biosynthetic potential of Myxococcota including descriptions for ten novel species: Archangium lansinium sp. nov., Myxococcus landrumus sp. nov., Nannocystis bai.</title>
        <authorList>
            <person name="Ahearne A."/>
            <person name="Stevens C."/>
            <person name="Dowd S."/>
        </authorList>
    </citation>
    <scope>NUCLEOTIDE SEQUENCE</scope>
    <source>
        <strain evidence="2">Fl3</strain>
    </source>
</reference>
<organism evidence="2 3">
    <name type="scientific">Nannocystis punicea</name>
    <dbReference type="NCBI Taxonomy" id="2995304"/>
    <lineage>
        <taxon>Bacteria</taxon>
        <taxon>Pseudomonadati</taxon>
        <taxon>Myxococcota</taxon>
        <taxon>Polyangia</taxon>
        <taxon>Nannocystales</taxon>
        <taxon>Nannocystaceae</taxon>
        <taxon>Nannocystis</taxon>
    </lineage>
</organism>
<dbReference type="RefSeq" id="WP_269039192.1">
    <property type="nucleotide sequence ID" value="NZ_CP114040.1"/>
</dbReference>
<accession>A0ABY7HCJ1</accession>
<evidence type="ECO:0000313" key="2">
    <source>
        <dbReference type="EMBL" id="WAS96828.1"/>
    </source>
</evidence>
<keyword evidence="3" id="KW-1185">Reference proteome</keyword>
<proteinExistence type="predicted"/>
<feature type="region of interest" description="Disordered" evidence="1">
    <location>
        <begin position="1"/>
        <end position="22"/>
    </location>
</feature>
<dbReference type="Proteomes" id="UP001164459">
    <property type="component" value="Chromosome"/>
</dbReference>
<evidence type="ECO:0000313" key="3">
    <source>
        <dbReference type="Proteomes" id="UP001164459"/>
    </source>
</evidence>
<gene>
    <name evidence="2" type="ORF">O0S08_11830</name>
</gene>
<evidence type="ECO:0000256" key="1">
    <source>
        <dbReference type="SAM" id="MobiDB-lite"/>
    </source>
</evidence>
<dbReference type="EMBL" id="CP114040">
    <property type="protein sequence ID" value="WAS96828.1"/>
    <property type="molecule type" value="Genomic_DNA"/>
</dbReference>
<sequence length="82" mass="8249">MTDAASRGGDAFDGVPPHAYDRRPSRFVIPALGGFCGECNGDADCLGVCGECSSDGDCGPGEICSGPKVDLDLGALTGAKRL</sequence>
<name>A0ABY7HCJ1_9BACT</name>
<protein>
    <submittedName>
        <fullName evidence="2">Uncharacterized protein</fullName>
    </submittedName>
</protein>